<dbReference type="EMBL" id="SNRW01012903">
    <property type="protein sequence ID" value="KAA6373255.1"/>
    <property type="molecule type" value="Genomic_DNA"/>
</dbReference>
<accession>A0A5J4UU57</accession>
<dbReference type="Proteomes" id="UP000324800">
    <property type="component" value="Unassembled WGS sequence"/>
</dbReference>
<evidence type="ECO:0000313" key="2">
    <source>
        <dbReference type="Proteomes" id="UP000324800"/>
    </source>
</evidence>
<proteinExistence type="predicted"/>
<evidence type="ECO:0000313" key="1">
    <source>
        <dbReference type="EMBL" id="KAA6373255.1"/>
    </source>
</evidence>
<evidence type="ECO:0008006" key="3">
    <source>
        <dbReference type="Google" id="ProtNLM"/>
    </source>
</evidence>
<gene>
    <name evidence="1" type="ORF">EZS28_031218</name>
</gene>
<reference evidence="1 2" key="1">
    <citation type="submission" date="2019-03" db="EMBL/GenBank/DDBJ databases">
        <title>Single cell metagenomics reveals metabolic interactions within the superorganism composed of flagellate Streblomastix strix and complex community of Bacteroidetes bacteria on its surface.</title>
        <authorList>
            <person name="Treitli S.C."/>
            <person name="Kolisko M."/>
            <person name="Husnik F."/>
            <person name="Keeling P."/>
            <person name="Hampl V."/>
        </authorList>
    </citation>
    <scope>NUCLEOTIDE SEQUENCE [LARGE SCALE GENOMIC DNA]</scope>
    <source>
        <strain evidence="1">ST1C</strain>
    </source>
</reference>
<name>A0A5J4UU57_9EUKA</name>
<sequence>MTEKPDLSDAKPVTEANYQVINSQQIDLNRNITAQNIDLTNKASGDQTQEQNVSSTISVEEINAVNNLNGQLVQSDIKAIVTSNQAEQKSEENKSSDNPFLNQLNYLKLPEMNLKIMRVDQIFDGSAERAILYQILKYGEVIYLNFDWFERYILVRFAKNSVAESLVEVQKKIVINSKVSEEILSVRKRNEEEQTRLWIGAVSKTGIQQMLSYVRECGEISTYKFYIDRV</sequence>
<dbReference type="AlphaFoldDB" id="A0A5J4UU57"/>
<protein>
    <recommendedName>
        <fullName evidence="3">RRM domain-containing protein</fullName>
    </recommendedName>
</protein>
<comment type="caution">
    <text evidence="1">The sequence shown here is derived from an EMBL/GenBank/DDBJ whole genome shotgun (WGS) entry which is preliminary data.</text>
</comment>
<organism evidence="1 2">
    <name type="scientific">Streblomastix strix</name>
    <dbReference type="NCBI Taxonomy" id="222440"/>
    <lineage>
        <taxon>Eukaryota</taxon>
        <taxon>Metamonada</taxon>
        <taxon>Preaxostyla</taxon>
        <taxon>Oxymonadida</taxon>
        <taxon>Streblomastigidae</taxon>
        <taxon>Streblomastix</taxon>
    </lineage>
</organism>